<organism evidence="1 2">
    <name type="scientific">Flavipsychrobacter stenotrophus</name>
    <dbReference type="NCBI Taxonomy" id="2077091"/>
    <lineage>
        <taxon>Bacteria</taxon>
        <taxon>Pseudomonadati</taxon>
        <taxon>Bacteroidota</taxon>
        <taxon>Chitinophagia</taxon>
        <taxon>Chitinophagales</taxon>
        <taxon>Chitinophagaceae</taxon>
        <taxon>Flavipsychrobacter</taxon>
    </lineage>
</organism>
<dbReference type="InterPro" id="IPR036388">
    <property type="entry name" value="WH-like_DNA-bd_sf"/>
</dbReference>
<gene>
    <name evidence="1" type="ORF">CJD36_014880</name>
</gene>
<dbReference type="Gene3D" id="1.10.10.10">
    <property type="entry name" value="Winged helix-like DNA-binding domain superfamily/Winged helix DNA-binding domain"/>
    <property type="match status" value="1"/>
</dbReference>
<dbReference type="RefSeq" id="WP_105039990.1">
    <property type="nucleotide sequence ID" value="NZ_PPSL01000004.1"/>
</dbReference>
<dbReference type="AlphaFoldDB" id="A0A2S7STN8"/>
<dbReference type="Proteomes" id="UP000239872">
    <property type="component" value="Unassembled WGS sequence"/>
</dbReference>
<sequence>MPELGNVFSTIKLYVQDAPSKGFVSFEAIATKAGVSRATLRIHLESLKKMKLITYSATGQCFLTVTKLGMETKQLAVAG</sequence>
<keyword evidence="2" id="KW-1185">Reference proteome</keyword>
<accession>A0A2S7STN8</accession>
<comment type="caution">
    <text evidence="1">The sequence shown here is derived from an EMBL/GenBank/DDBJ whole genome shotgun (WGS) entry which is preliminary data.</text>
</comment>
<evidence type="ECO:0000313" key="1">
    <source>
        <dbReference type="EMBL" id="PQJ09981.1"/>
    </source>
</evidence>
<name>A0A2S7STN8_9BACT</name>
<evidence type="ECO:0008006" key="3">
    <source>
        <dbReference type="Google" id="ProtNLM"/>
    </source>
</evidence>
<proteinExistence type="predicted"/>
<protein>
    <recommendedName>
        <fullName evidence="3">Helix-turn-helix type 11 domain-containing protein</fullName>
    </recommendedName>
</protein>
<dbReference type="InterPro" id="IPR036390">
    <property type="entry name" value="WH_DNA-bd_sf"/>
</dbReference>
<dbReference type="SUPFAM" id="SSF46785">
    <property type="entry name" value="Winged helix' DNA-binding domain"/>
    <property type="match status" value="1"/>
</dbReference>
<dbReference type="EMBL" id="PPSL01000004">
    <property type="protein sequence ID" value="PQJ09981.1"/>
    <property type="molecule type" value="Genomic_DNA"/>
</dbReference>
<reference evidence="1 2" key="1">
    <citation type="submission" date="2018-01" db="EMBL/GenBank/DDBJ databases">
        <title>A novel member of the phylum Bacteroidetes isolated from glacier ice.</title>
        <authorList>
            <person name="Liu Q."/>
            <person name="Xin Y.-H."/>
        </authorList>
    </citation>
    <scope>NUCLEOTIDE SEQUENCE [LARGE SCALE GENOMIC DNA]</scope>
    <source>
        <strain evidence="1 2">RB1R16</strain>
    </source>
</reference>
<evidence type="ECO:0000313" key="2">
    <source>
        <dbReference type="Proteomes" id="UP000239872"/>
    </source>
</evidence>